<sequence length="81" mass="9203">MAANITSRDRFTLNGESELGVHASRAAHIDFTFLLRVGIEQNVALQPTFFEAKSAGHACFFINSQQNFNWTMLDLFRSQYC</sequence>
<proteinExistence type="predicted"/>
<accession>A0A656AR47</accession>
<organism evidence="1 2">
    <name type="scientific">Vibrio cholerae</name>
    <dbReference type="NCBI Taxonomy" id="666"/>
    <lineage>
        <taxon>Bacteria</taxon>
        <taxon>Pseudomonadati</taxon>
        <taxon>Pseudomonadota</taxon>
        <taxon>Gammaproteobacteria</taxon>
        <taxon>Vibrionales</taxon>
        <taxon>Vibrionaceae</taxon>
        <taxon>Vibrio</taxon>
    </lineage>
</organism>
<dbReference type="EMBL" id="CWQY01000045">
    <property type="protein sequence ID" value="CSD28882.1"/>
    <property type="molecule type" value="Genomic_DNA"/>
</dbReference>
<evidence type="ECO:0000313" key="1">
    <source>
        <dbReference type="EMBL" id="CSD28882.1"/>
    </source>
</evidence>
<gene>
    <name evidence="1" type="ORF">ERS013200_03794</name>
</gene>
<reference evidence="1 2" key="1">
    <citation type="submission" date="2015-07" db="EMBL/GenBank/DDBJ databases">
        <authorList>
            <consortium name="Pathogen Informatics"/>
        </authorList>
    </citation>
    <scope>NUCLEOTIDE SEQUENCE [LARGE SCALE GENOMIC DNA]</scope>
    <source>
        <strain evidence="1 2">A316</strain>
    </source>
</reference>
<name>A0A656AR47_VIBCL</name>
<dbReference type="Proteomes" id="UP000041770">
    <property type="component" value="Unassembled WGS sequence"/>
</dbReference>
<dbReference type="AlphaFoldDB" id="A0A656AR47"/>
<protein>
    <submittedName>
        <fullName evidence="1">Uncharacterized protein</fullName>
    </submittedName>
</protein>
<evidence type="ECO:0000313" key="2">
    <source>
        <dbReference type="Proteomes" id="UP000041770"/>
    </source>
</evidence>